<sequence>MTDANSADTQQVPMQRGQYSAVQHDPQHSAASTGDAEALRTLAFKALGFVIGLAMLVGCGFAVEHLGEWGQRWTMPAVFVAFVLVMLIASQLVVGGFSAIWAAVRNGRS</sequence>
<keyword evidence="2" id="KW-0472">Membrane</keyword>
<keyword evidence="2" id="KW-1133">Transmembrane helix</keyword>
<organism evidence="3 4">
    <name type="scientific">Tsukamurella paurometabola</name>
    <name type="common">Corynebacterium paurometabolum</name>
    <dbReference type="NCBI Taxonomy" id="2061"/>
    <lineage>
        <taxon>Bacteria</taxon>
        <taxon>Bacillati</taxon>
        <taxon>Actinomycetota</taxon>
        <taxon>Actinomycetes</taxon>
        <taxon>Mycobacteriales</taxon>
        <taxon>Tsukamurellaceae</taxon>
        <taxon>Tsukamurella</taxon>
    </lineage>
</organism>
<dbReference type="AlphaFoldDB" id="A0A3P8L0F6"/>
<evidence type="ECO:0000256" key="2">
    <source>
        <dbReference type="SAM" id="Phobius"/>
    </source>
</evidence>
<proteinExistence type="predicted"/>
<name>A0A3P8L0F6_TSUPA</name>
<gene>
    <name evidence="3" type="ORF">NCTC10741_00887</name>
</gene>
<evidence type="ECO:0000256" key="1">
    <source>
        <dbReference type="SAM" id="MobiDB-lite"/>
    </source>
</evidence>
<keyword evidence="2" id="KW-0812">Transmembrane</keyword>
<feature type="compositionally biased region" description="Polar residues" evidence="1">
    <location>
        <begin position="1"/>
        <end position="21"/>
    </location>
</feature>
<evidence type="ECO:0000313" key="4">
    <source>
        <dbReference type="Proteomes" id="UP000271626"/>
    </source>
</evidence>
<feature type="transmembrane region" description="Helical" evidence="2">
    <location>
        <begin position="42"/>
        <end position="63"/>
    </location>
</feature>
<dbReference type="EMBL" id="LR131273">
    <property type="protein sequence ID" value="VDR37775.1"/>
    <property type="molecule type" value="Genomic_DNA"/>
</dbReference>
<dbReference type="OrthoDB" id="4764457at2"/>
<dbReference type="Proteomes" id="UP000271626">
    <property type="component" value="Chromosome"/>
</dbReference>
<feature type="region of interest" description="Disordered" evidence="1">
    <location>
        <begin position="1"/>
        <end position="33"/>
    </location>
</feature>
<protein>
    <submittedName>
        <fullName evidence="3">Uncharacterized protein</fullName>
    </submittedName>
</protein>
<feature type="transmembrane region" description="Helical" evidence="2">
    <location>
        <begin position="75"/>
        <end position="104"/>
    </location>
</feature>
<reference evidence="3 4" key="1">
    <citation type="submission" date="2018-12" db="EMBL/GenBank/DDBJ databases">
        <authorList>
            <consortium name="Pathogen Informatics"/>
        </authorList>
    </citation>
    <scope>NUCLEOTIDE SEQUENCE [LARGE SCALE GENOMIC DNA]</scope>
    <source>
        <strain evidence="3 4">NCTC10741</strain>
    </source>
</reference>
<accession>A0A3P8L0F6</accession>
<evidence type="ECO:0000313" key="3">
    <source>
        <dbReference type="EMBL" id="VDR37775.1"/>
    </source>
</evidence>
<dbReference type="RefSeq" id="WP_126195122.1">
    <property type="nucleotide sequence ID" value="NZ_CP085954.1"/>
</dbReference>